<comment type="caution">
    <text evidence="8">The sequence shown here is derived from an EMBL/GenBank/DDBJ whole genome shotgun (WGS) entry which is preliminary data.</text>
</comment>
<feature type="binding site" description="axial binding residue" evidence="7">
    <location>
        <position position="405"/>
    </location>
    <ligand>
        <name>heme</name>
        <dbReference type="ChEBI" id="CHEBI:30413"/>
    </ligand>
    <ligandPart>
        <name>Fe</name>
        <dbReference type="ChEBI" id="CHEBI:18248"/>
    </ligandPart>
</feature>
<evidence type="ECO:0000256" key="1">
    <source>
        <dbReference type="ARBA" id="ARBA00010617"/>
    </source>
</evidence>
<dbReference type="InterPro" id="IPR036396">
    <property type="entry name" value="Cyt_P450_sf"/>
</dbReference>
<gene>
    <name evidence="8" type="ORF">HMH01_15990</name>
</gene>
<keyword evidence="6" id="KW-0503">Monooxygenase</keyword>
<organism evidence="8 9">
    <name type="scientific">Halovulum dunhuangense</name>
    <dbReference type="NCBI Taxonomy" id="1505036"/>
    <lineage>
        <taxon>Bacteria</taxon>
        <taxon>Pseudomonadati</taxon>
        <taxon>Pseudomonadota</taxon>
        <taxon>Alphaproteobacteria</taxon>
        <taxon>Rhodobacterales</taxon>
        <taxon>Paracoccaceae</taxon>
        <taxon>Halovulum</taxon>
    </lineage>
</organism>
<evidence type="ECO:0000256" key="7">
    <source>
        <dbReference type="PIRSR" id="PIRSR602401-1"/>
    </source>
</evidence>
<evidence type="ECO:0000256" key="6">
    <source>
        <dbReference type="ARBA" id="ARBA00023033"/>
    </source>
</evidence>
<dbReference type="GO" id="GO:0016705">
    <property type="term" value="F:oxidoreductase activity, acting on paired donors, with incorporation or reduction of molecular oxygen"/>
    <property type="evidence" value="ECO:0007669"/>
    <property type="project" value="InterPro"/>
</dbReference>
<sequence length="458" mass="52168">MSSRDFVPPIPDTRPEGASVLTRLRLARRDLFASQPRRLYRGWMAQQSAVIFESFILNQPNLVKTVLEERPDDFPKSDIIRDSLKLLLGNSVFVTNGEVWKRQRRIIDPAFEGGRLREVFPAMVEAGQATVARLRPQADGKPVEIEFETAHAAADVIFRTLFSIPIDDEKAREVFDGFREYQRAQPLMTFPALLRLPRWVPRLRSRKSAQSAQAIRAVLAEIIAIRAREIAAGTAPDDLATKIMCTADPLTGERFDEAEMLDQVAIFFLAGHETSASALAWTLYMLACCPEIQERAAAEALAAWDEAPDFADMRRLPFVRDVFREALRLYPPVPMMVREATREEVFRKRRVRPGSLCILSPWHLQRHERIWDRPHVFDPDRWQRQETRATAREAYMPFSSGPRVCTGAGFAMIEGVILLALLLRAFRFAPVEGRVPVPVHHLTVRAKDGIWLRVTPRG</sequence>
<dbReference type="PRINTS" id="PR00463">
    <property type="entry name" value="EP450I"/>
</dbReference>
<reference evidence="8 9" key="1">
    <citation type="submission" date="2020-05" db="EMBL/GenBank/DDBJ databases">
        <title>Gimesia benthica sp. nov., a novel planctomycete isolated from a deep-sea water sample of the Northwest Indian Ocean.</title>
        <authorList>
            <person name="Wang J."/>
            <person name="Ruan C."/>
            <person name="Song L."/>
            <person name="Zhu Y."/>
            <person name="Li A."/>
            <person name="Zheng X."/>
            <person name="Wang L."/>
            <person name="Lu Z."/>
            <person name="Huang Y."/>
            <person name="Du W."/>
            <person name="Zhou Y."/>
            <person name="Huang L."/>
            <person name="Dai X."/>
        </authorList>
    </citation>
    <scope>NUCLEOTIDE SEQUENCE [LARGE SCALE GENOMIC DNA]</scope>
    <source>
        <strain evidence="8 9">YYQ-30</strain>
    </source>
</reference>
<dbReference type="GO" id="GO:0005506">
    <property type="term" value="F:iron ion binding"/>
    <property type="evidence" value="ECO:0007669"/>
    <property type="project" value="InterPro"/>
</dbReference>
<dbReference type="InterPro" id="IPR050196">
    <property type="entry name" value="Cytochrome_P450_Monoox"/>
</dbReference>
<dbReference type="PRINTS" id="PR00385">
    <property type="entry name" value="P450"/>
</dbReference>
<evidence type="ECO:0000256" key="4">
    <source>
        <dbReference type="ARBA" id="ARBA00023002"/>
    </source>
</evidence>
<dbReference type="InterPro" id="IPR001128">
    <property type="entry name" value="Cyt_P450"/>
</dbReference>
<keyword evidence="3 7" id="KW-0479">Metal-binding</keyword>
<keyword evidence="4" id="KW-0560">Oxidoreductase</keyword>
<dbReference type="PANTHER" id="PTHR24291:SF50">
    <property type="entry name" value="BIFUNCTIONAL ALBAFLAVENONE MONOOXYGENASE_TERPENE SYNTHASE"/>
    <property type="match status" value="1"/>
</dbReference>
<dbReference type="PANTHER" id="PTHR24291">
    <property type="entry name" value="CYTOCHROME P450 FAMILY 4"/>
    <property type="match status" value="1"/>
</dbReference>
<keyword evidence="9" id="KW-1185">Reference proteome</keyword>
<proteinExistence type="inferred from homology"/>
<evidence type="ECO:0000256" key="5">
    <source>
        <dbReference type="ARBA" id="ARBA00023004"/>
    </source>
</evidence>
<evidence type="ECO:0000256" key="3">
    <source>
        <dbReference type="ARBA" id="ARBA00022723"/>
    </source>
</evidence>
<dbReference type="SUPFAM" id="SSF48264">
    <property type="entry name" value="Cytochrome P450"/>
    <property type="match status" value="1"/>
</dbReference>
<evidence type="ECO:0000256" key="2">
    <source>
        <dbReference type="ARBA" id="ARBA00022617"/>
    </source>
</evidence>
<dbReference type="GO" id="GO:0004497">
    <property type="term" value="F:monooxygenase activity"/>
    <property type="evidence" value="ECO:0007669"/>
    <property type="project" value="UniProtKB-KW"/>
</dbReference>
<dbReference type="Proteomes" id="UP000572377">
    <property type="component" value="Unassembled WGS sequence"/>
</dbReference>
<comment type="similarity">
    <text evidence="1">Belongs to the cytochrome P450 family.</text>
</comment>
<dbReference type="Gene3D" id="1.10.630.10">
    <property type="entry name" value="Cytochrome P450"/>
    <property type="match status" value="1"/>
</dbReference>
<evidence type="ECO:0000313" key="8">
    <source>
        <dbReference type="EMBL" id="NNU81939.1"/>
    </source>
</evidence>
<keyword evidence="5 7" id="KW-0408">Iron</keyword>
<dbReference type="AlphaFoldDB" id="A0A849L693"/>
<dbReference type="InterPro" id="IPR002401">
    <property type="entry name" value="Cyt_P450_E_grp-I"/>
</dbReference>
<dbReference type="Pfam" id="PF00067">
    <property type="entry name" value="p450"/>
    <property type="match status" value="1"/>
</dbReference>
<dbReference type="RefSeq" id="WP_171326793.1">
    <property type="nucleotide sequence ID" value="NZ_JABFBC010000003.1"/>
</dbReference>
<accession>A0A849L693</accession>
<protein>
    <submittedName>
        <fullName evidence="8">Cytochrome P450</fullName>
    </submittedName>
</protein>
<evidence type="ECO:0000313" key="9">
    <source>
        <dbReference type="Proteomes" id="UP000572377"/>
    </source>
</evidence>
<comment type="cofactor">
    <cofactor evidence="7">
        <name>heme</name>
        <dbReference type="ChEBI" id="CHEBI:30413"/>
    </cofactor>
</comment>
<keyword evidence="2 7" id="KW-0349">Heme</keyword>
<dbReference type="EMBL" id="JABFBC010000003">
    <property type="protein sequence ID" value="NNU81939.1"/>
    <property type="molecule type" value="Genomic_DNA"/>
</dbReference>
<name>A0A849L693_9RHOB</name>
<dbReference type="GO" id="GO:0020037">
    <property type="term" value="F:heme binding"/>
    <property type="evidence" value="ECO:0007669"/>
    <property type="project" value="InterPro"/>
</dbReference>